<keyword evidence="1" id="KW-0812">Transmembrane</keyword>
<accession>A0A0K8PHM8</accession>
<keyword evidence="3" id="KW-1185">Reference proteome</keyword>
<evidence type="ECO:0000313" key="3">
    <source>
        <dbReference type="Proteomes" id="UP000053859"/>
    </source>
</evidence>
<organism evidence="2 3">
    <name type="scientific">Streptomyces azureus</name>
    <dbReference type="NCBI Taxonomy" id="146537"/>
    <lineage>
        <taxon>Bacteria</taxon>
        <taxon>Bacillati</taxon>
        <taxon>Actinomycetota</taxon>
        <taxon>Actinomycetes</taxon>
        <taxon>Kitasatosporales</taxon>
        <taxon>Streptomycetaceae</taxon>
        <taxon>Streptomyces</taxon>
    </lineage>
</organism>
<feature type="transmembrane region" description="Helical" evidence="1">
    <location>
        <begin position="65"/>
        <end position="87"/>
    </location>
</feature>
<dbReference type="AlphaFoldDB" id="A0A0K8PHM8"/>
<proteinExistence type="predicted"/>
<name>A0A0K8PHM8_STRAJ</name>
<feature type="transmembrane region" description="Helical" evidence="1">
    <location>
        <begin position="93"/>
        <end position="113"/>
    </location>
</feature>
<keyword evidence="1" id="KW-1133">Transmembrane helix</keyword>
<reference evidence="2" key="1">
    <citation type="journal article" date="2015" name="Genome Announc.">
        <title>Draft Genome Sequence of Thiostrepton-Producing Streptomyces azureus ATCC 14921.</title>
        <authorList>
            <person name="Sakihara K."/>
            <person name="Maeda J."/>
            <person name="Tashiro K."/>
            <person name="Fujino Y."/>
            <person name="Kuhara S."/>
            <person name="Ohshima T."/>
            <person name="Ogata S."/>
            <person name="Doi K."/>
        </authorList>
    </citation>
    <scope>NUCLEOTIDE SEQUENCE [LARGE SCALE GENOMIC DNA]</scope>
    <source>
        <strain evidence="2">ATCC14921</strain>
    </source>
</reference>
<evidence type="ECO:0000256" key="1">
    <source>
        <dbReference type="SAM" id="Phobius"/>
    </source>
</evidence>
<dbReference type="PATRIC" id="fig|146537.3.peg.1719"/>
<dbReference type="Proteomes" id="UP000053859">
    <property type="component" value="Unassembled WGS sequence"/>
</dbReference>
<dbReference type="EMBL" id="DF968221">
    <property type="protein sequence ID" value="GAP46894.1"/>
    <property type="molecule type" value="Genomic_DNA"/>
</dbReference>
<dbReference type="RefSeq" id="WP_059416197.1">
    <property type="nucleotide sequence ID" value="NZ_DF968221.1"/>
</dbReference>
<evidence type="ECO:0000313" key="2">
    <source>
        <dbReference type="EMBL" id="GAP46894.1"/>
    </source>
</evidence>
<keyword evidence="1" id="KW-0472">Membrane</keyword>
<dbReference type="OrthoDB" id="4158356at2"/>
<sequence length="155" mass="16466">MSAKTDPTRTGMTDAEAEAQARQIIADFATSYRDQTPLPRYGDAPPVPQPGIPPMSQRTTETARAVMFCSLATVPPGLIAVAVMVASEHANPTVIGMICAAPAAIAVPILALARLLRRAGQAAPAEIHQHYTGHVDQRTVQTKTTGLWAKTNNQQ</sequence>
<protein>
    <submittedName>
        <fullName evidence="2">Uncharacterized protein</fullName>
    </submittedName>
</protein>
<gene>
    <name evidence="2" type="ORF">SAZU_1631</name>
</gene>